<name>A0A6N7EFW7_9MICO</name>
<dbReference type="InterPro" id="IPR036291">
    <property type="entry name" value="NAD(P)-bd_dom_sf"/>
</dbReference>
<keyword evidence="8" id="KW-1185">Reference proteome</keyword>
<dbReference type="EMBL" id="WHPC01000001">
    <property type="protein sequence ID" value="MPV35567.1"/>
    <property type="molecule type" value="Genomic_DNA"/>
</dbReference>
<organism evidence="7 8">
    <name type="scientific">Georgenia subflava</name>
    <dbReference type="NCBI Taxonomy" id="1622177"/>
    <lineage>
        <taxon>Bacteria</taxon>
        <taxon>Bacillati</taxon>
        <taxon>Actinomycetota</taxon>
        <taxon>Actinomycetes</taxon>
        <taxon>Micrococcales</taxon>
        <taxon>Bogoriellaceae</taxon>
        <taxon>Georgenia</taxon>
    </lineage>
</organism>
<reference evidence="7 8" key="1">
    <citation type="submission" date="2019-10" db="EMBL/GenBank/DDBJ databases">
        <title>Georgenia wutianyii sp. nov. and Georgenia yuyongxinii sp. nov. isolated from plateau pika (Ochotona curzoniae) in the Qinghai-Tibet plateau of China.</title>
        <authorList>
            <person name="Tian Z."/>
        </authorList>
    </citation>
    <scope>NUCLEOTIDE SEQUENCE [LARGE SCALE GENOMIC DNA]</scope>
    <source>
        <strain evidence="7 8">JCM 19765</strain>
    </source>
</reference>
<dbReference type="Gene3D" id="3.40.50.720">
    <property type="entry name" value="NAD(P)-binding Rossmann-like Domain"/>
    <property type="match status" value="1"/>
</dbReference>
<evidence type="ECO:0000256" key="4">
    <source>
        <dbReference type="ARBA" id="ARBA00023098"/>
    </source>
</evidence>
<evidence type="ECO:0000256" key="3">
    <source>
        <dbReference type="ARBA" id="ARBA00023027"/>
    </source>
</evidence>
<comment type="similarity">
    <text evidence="1">Belongs to the short-chain dehydrogenases/reductases (SDR) family.</text>
</comment>
<proteinExistence type="inferred from homology"/>
<dbReference type="RefSeq" id="WP_152193467.1">
    <property type="nucleotide sequence ID" value="NZ_VUKD01000001.1"/>
</dbReference>
<dbReference type="Proteomes" id="UP000437709">
    <property type="component" value="Unassembled WGS sequence"/>
</dbReference>
<dbReference type="NCBIfam" id="NF005559">
    <property type="entry name" value="PRK07231.1"/>
    <property type="match status" value="1"/>
</dbReference>
<dbReference type="Pfam" id="PF13561">
    <property type="entry name" value="adh_short_C2"/>
    <property type="match status" value="1"/>
</dbReference>
<evidence type="ECO:0000313" key="7">
    <source>
        <dbReference type="EMBL" id="MPV35567.1"/>
    </source>
</evidence>
<gene>
    <name evidence="7" type="ORF">GB881_00640</name>
</gene>
<sequence>MGRVAGKVAVVTGATGGIGRSVCELLAEEGATVYALDLADQLPDDLADWPDRGITYLPVDVTEEAQVEQAVDSIVREAGRLDVVVNNAGITGPRGPAHQATQDEFDRVFAVNVRGTWLCTKHAVTAMLARGEGGSVVNVSSINGIVGGAGVPLYHATKGAVRLMAKADAVTYAKDGIRVNSLHPGSIATPLSDEVAAGQPGGAEQYLENLIAAHPLGRRGDPEDIAYGVLYLASDESKFVTGTELVIDGGYTAR</sequence>
<dbReference type="SUPFAM" id="SSF51735">
    <property type="entry name" value="NAD(P)-binding Rossmann-fold domains"/>
    <property type="match status" value="1"/>
</dbReference>
<keyword evidence="2 7" id="KW-0560">Oxidoreductase</keyword>
<dbReference type="OrthoDB" id="4288312at2"/>
<feature type="domain" description="Ketoreductase" evidence="6">
    <location>
        <begin position="7"/>
        <end position="180"/>
    </location>
</feature>
<dbReference type="SMART" id="SM00822">
    <property type="entry name" value="PKS_KR"/>
    <property type="match status" value="1"/>
</dbReference>
<dbReference type="FunFam" id="3.40.50.720:FF:000084">
    <property type="entry name" value="Short-chain dehydrogenase reductase"/>
    <property type="match status" value="1"/>
</dbReference>
<comment type="caution">
    <text evidence="7">The sequence shown here is derived from an EMBL/GenBank/DDBJ whole genome shotgun (WGS) entry which is preliminary data.</text>
</comment>
<dbReference type="EC" id="1.1.1.47" evidence="7"/>
<keyword evidence="3" id="KW-0520">NAD</keyword>
<evidence type="ECO:0000259" key="6">
    <source>
        <dbReference type="SMART" id="SM00822"/>
    </source>
</evidence>
<accession>A0A6N7EFW7</accession>
<dbReference type="PRINTS" id="PR00081">
    <property type="entry name" value="GDHRDH"/>
</dbReference>
<dbReference type="InterPro" id="IPR057326">
    <property type="entry name" value="KR_dom"/>
</dbReference>
<evidence type="ECO:0000256" key="2">
    <source>
        <dbReference type="ARBA" id="ARBA00023002"/>
    </source>
</evidence>
<dbReference type="PANTHER" id="PTHR43180:SF28">
    <property type="entry name" value="NAD(P)-BINDING ROSSMANN-FOLD SUPERFAMILY PROTEIN"/>
    <property type="match status" value="1"/>
</dbReference>
<dbReference type="PRINTS" id="PR00080">
    <property type="entry name" value="SDRFAMILY"/>
</dbReference>
<protein>
    <submittedName>
        <fullName evidence="7">Glucose 1-dehydrogenase</fullName>
        <ecNumber evidence="7">1.1.1.47</ecNumber>
    </submittedName>
</protein>
<dbReference type="GO" id="GO:0008202">
    <property type="term" value="P:steroid metabolic process"/>
    <property type="evidence" value="ECO:0007669"/>
    <property type="project" value="UniProtKB-KW"/>
</dbReference>
<keyword evidence="5" id="KW-0753">Steroid metabolism</keyword>
<evidence type="ECO:0000256" key="5">
    <source>
        <dbReference type="ARBA" id="ARBA00023221"/>
    </source>
</evidence>
<dbReference type="InterPro" id="IPR002347">
    <property type="entry name" value="SDR_fam"/>
</dbReference>
<keyword evidence="4" id="KW-0443">Lipid metabolism</keyword>
<evidence type="ECO:0000313" key="8">
    <source>
        <dbReference type="Proteomes" id="UP000437709"/>
    </source>
</evidence>
<dbReference type="GO" id="GO:0047936">
    <property type="term" value="F:glucose 1-dehydrogenase [NAD(P)+] activity"/>
    <property type="evidence" value="ECO:0007669"/>
    <property type="project" value="UniProtKB-EC"/>
</dbReference>
<dbReference type="PANTHER" id="PTHR43180">
    <property type="entry name" value="3-OXOACYL-(ACYL-CARRIER-PROTEIN) REDUCTASE (AFU_ORTHOLOGUE AFUA_6G11210)"/>
    <property type="match status" value="1"/>
</dbReference>
<dbReference type="AlphaFoldDB" id="A0A6N7EFW7"/>
<evidence type="ECO:0000256" key="1">
    <source>
        <dbReference type="ARBA" id="ARBA00006484"/>
    </source>
</evidence>